<organism evidence="2 3">
    <name type="scientific">Tuber magnatum</name>
    <name type="common">white Piedmont truffle</name>
    <dbReference type="NCBI Taxonomy" id="42249"/>
    <lineage>
        <taxon>Eukaryota</taxon>
        <taxon>Fungi</taxon>
        <taxon>Dikarya</taxon>
        <taxon>Ascomycota</taxon>
        <taxon>Pezizomycotina</taxon>
        <taxon>Pezizomycetes</taxon>
        <taxon>Pezizales</taxon>
        <taxon>Tuberaceae</taxon>
        <taxon>Tuber</taxon>
    </lineage>
</organism>
<dbReference type="EMBL" id="PYWC01000042">
    <property type="protein sequence ID" value="PWW75811.1"/>
    <property type="molecule type" value="Genomic_DNA"/>
</dbReference>
<dbReference type="Proteomes" id="UP000246991">
    <property type="component" value="Unassembled WGS sequence"/>
</dbReference>
<name>A0A317SRU8_9PEZI</name>
<evidence type="ECO:0000256" key="1">
    <source>
        <dbReference type="SAM" id="MobiDB-lite"/>
    </source>
</evidence>
<feature type="compositionally biased region" description="Basic and acidic residues" evidence="1">
    <location>
        <begin position="37"/>
        <end position="46"/>
    </location>
</feature>
<feature type="compositionally biased region" description="Polar residues" evidence="1">
    <location>
        <begin position="144"/>
        <end position="160"/>
    </location>
</feature>
<feature type="compositionally biased region" description="Acidic residues" evidence="1">
    <location>
        <begin position="178"/>
        <end position="187"/>
    </location>
</feature>
<accession>A0A317SRU8</accession>
<comment type="caution">
    <text evidence="2">The sequence shown here is derived from an EMBL/GenBank/DDBJ whole genome shotgun (WGS) entry which is preliminary data.</text>
</comment>
<dbReference type="OrthoDB" id="5350714at2759"/>
<reference evidence="2 3" key="1">
    <citation type="submission" date="2018-03" db="EMBL/GenBank/DDBJ databases">
        <title>Genomes of Pezizomycetes fungi and the evolution of truffles.</title>
        <authorList>
            <person name="Murat C."/>
            <person name="Payen T."/>
            <person name="Noel B."/>
            <person name="Kuo A."/>
            <person name="Martin F.M."/>
        </authorList>
    </citation>
    <scope>NUCLEOTIDE SEQUENCE [LARGE SCALE GENOMIC DNA]</scope>
    <source>
        <strain evidence="2">091103-1</strain>
    </source>
</reference>
<sequence>MEKNGELDSSFMAVDPVSPESNNSKDLLDEPAAPRRNSIDDNDPTRPRKRLAAMAIHDDMKDAEVVVESPREASSPLQDRASQLALGDCHSGEEEDRNNQRDEEGAVAPATGGVGKPITIHLRSSVQHQSEENQAQDDYASDRVNGSAQSTIQQSEQLQPLDSPRAASPNESIPTPDVEVEEVEEMDEGEDHLSSHITIVNNYLNNPVNTGGPGRVKDLMDSMVSKLERGKRYLNYDPTELRTFFVLEGLTHSIRSVSYAGIGRNIVLRVEFCQCRE</sequence>
<feature type="region of interest" description="Disordered" evidence="1">
    <location>
        <begin position="1"/>
        <end position="187"/>
    </location>
</feature>
<evidence type="ECO:0000313" key="3">
    <source>
        <dbReference type="Proteomes" id="UP000246991"/>
    </source>
</evidence>
<keyword evidence="3" id="KW-1185">Reference proteome</keyword>
<gene>
    <name evidence="2" type="ORF">C7212DRAFT_202097</name>
</gene>
<protein>
    <submittedName>
        <fullName evidence="2">Uncharacterized protein</fullName>
    </submittedName>
</protein>
<dbReference type="AlphaFoldDB" id="A0A317SRU8"/>
<proteinExistence type="predicted"/>
<evidence type="ECO:0000313" key="2">
    <source>
        <dbReference type="EMBL" id="PWW75811.1"/>
    </source>
</evidence>